<sequence length="171" mass="18919">MIAISFSQGISWAGWTTALCLLVGAVAVWLWLHLASTRSDPALVSLAGPTSDPKRSTQKGVRLQVSPVKNRTDTLEDALEPEEGLTREGGVPLREASSHPEHGQRRKYQTEFDDKSRSTSKDIGFKVKHSQTRLARFPCPNTVCRRPRAKFGEVCSRCTQLSTAKMIQQPS</sequence>
<keyword evidence="4" id="KW-1185">Reference proteome</keyword>
<keyword evidence="2" id="KW-0812">Transmembrane</keyword>
<feature type="region of interest" description="Disordered" evidence="1">
    <location>
        <begin position="46"/>
        <end position="120"/>
    </location>
</feature>
<protein>
    <submittedName>
        <fullName evidence="3">Uncharacterized protein</fullName>
    </submittedName>
</protein>
<feature type="compositionally biased region" description="Basic and acidic residues" evidence="1">
    <location>
        <begin position="96"/>
        <end position="120"/>
    </location>
</feature>
<name>A0AA40K4C0_9PEZI</name>
<evidence type="ECO:0000256" key="1">
    <source>
        <dbReference type="SAM" id="MobiDB-lite"/>
    </source>
</evidence>
<keyword evidence="2" id="KW-0472">Membrane</keyword>
<comment type="caution">
    <text evidence="3">The sequence shown here is derived from an EMBL/GenBank/DDBJ whole genome shotgun (WGS) entry which is preliminary data.</text>
</comment>
<evidence type="ECO:0000313" key="3">
    <source>
        <dbReference type="EMBL" id="KAK0745441.1"/>
    </source>
</evidence>
<feature type="transmembrane region" description="Helical" evidence="2">
    <location>
        <begin position="12"/>
        <end position="32"/>
    </location>
</feature>
<gene>
    <name evidence="3" type="ORF">B0T18DRAFT_409451</name>
</gene>
<dbReference type="EMBL" id="JAUKUD010000004">
    <property type="protein sequence ID" value="KAK0745441.1"/>
    <property type="molecule type" value="Genomic_DNA"/>
</dbReference>
<organism evidence="3 4">
    <name type="scientific">Schizothecium vesticola</name>
    <dbReference type="NCBI Taxonomy" id="314040"/>
    <lineage>
        <taxon>Eukaryota</taxon>
        <taxon>Fungi</taxon>
        <taxon>Dikarya</taxon>
        <taxon>Ascomycota</taxon>
        <taxon>Pezizomycotina</taxon>
        <taxon>Sordariomycetes</taxon>
        <taxon>Sordariomycetidae</taxon>
        <taxon>Sordariales</taxon>
        <taxon>Schizotheciaceae</taxon>
        <taxon>Schizothecium</taxon>
    </lineage>
</organism>
<proteinExistence type="predicted"/>
<keyword evidence="2" id="KW-1133">Transmembrane helix</keyword>
<evidence type="ECO:0000256" key="2">
    <source>
        <dbReference type="SAM" id="Phobius"/>
    </source>
</evidence>
<dbReference type="Proteomes" id="UP001172155">
    <property type="component" value="Unassembled WGS sequence"/>
</dbReference>
<accession>A0AA40K4C0</accession>
<reference evidence="3" key="1">
    <citation type="submission" date="2023-06" db="EMBL/GenBank/DDBJ databases">
        <title>Genome-scale phylogeny and comparative genomics of the fungal order Sordariales.</title>
        <authorList>
            <consortium name="Lawrence Berkeley National Laboratory"/>
            <person name="Hensen N."/>
            <person name="Bonometti L."/>
            <person name="Westerberg I."/>
            <person name="Brannstrom I.O."/>
            <person name="Guillou S."/>
            <person name="Cros-Aarteil S."/>
            <person name="Calhoun S."/>
            <person name="Haridas S."/>
            <person name="Kuo A."/>
            <person name="Mondo S."/>
            <person name="Pangilinan J."/>
            <person name="Riley R."/>
            <person name="LaButti K."/>
            <person name="Andreopoulos B."/>
            <person name="Lipzen A."/>
            <person name="Chen C."/>
            <person name="Yanf M."/>
            <person name="Daum C."/>
            <person name="Ng V."/>
            <person name="Clum A."/>
            <person name="Steindorff A."/>
            <person name="Ohm R."/>
            <person name="Martin F."/>
            <person name="Silar P."/>
            <person name="Natvig D."/>
            <person name="Lalanne C."/>
            <person name="Gautier V."/>
            <person name="Ament-velasquez S.L."/>
            <person name="Kruys A."/>
            <person name="Hutchinson M.I."/>
            <person name="Powell A.J."/>
            <person name="Barry K."/>
            <person name="Miller A.N."/>
            <person name="Grigoriev I.V."/>
            <person name="Debuchy R."/>
            <person name="Gladieux P."/>
            <person name="Thoren M.H."/>
            <person name="Johannesson H."/>
        </authorList>
    </citation>
    <scope>NUCLEOTIDE SEQUENCE</scope>
    <source>
        <strain evidence="3">SMH3187-1</strain>
    </source>
</reference>
<dbReference type="AlphaFoldDB" id="A0AA40K4C0"/>
<evidence type="ECO:0000313" key="4">
    <source>
        <dbReference type="Proteomes" id="UP001172155"/>
    </source>
</evidence>